<evidence type="ECO:0000313" key="1">
    <source>
        <dbReference type="EMBL" id="KAJ7571597.1"/>
    </source>
</evidence>
<accession>A0ACC2EYT8</accession>
<name>A0ACC2EYT8_DIPCM</name>
<dbReference type="Proteomes" id="UP001162992">
    <property type="component" value="Chromosome 1"/>
</dbReference>
<gene>
    <name evidence="1" type="ORF">O6H91_01G168100</name>
</gene>
<sequence length="374" mass="42721">MNQPSAAMDHRLWRRLPEDCLDRIIARLPLPSIFRLRSVSKRWNSFIFSEAFLALQSEVTCRCPCFLLCTQGRVACIYSFSLDRWHFVPLPKVRLTITTPPVSVVCAAGSFLLYGNQVSECSVLFVCNPFTRQMRELPAMSRVRLIHKATLIPDPIDRSYKIMVAGEDFLHLTSPHVYKLFTEVYDSASDCWKMAQDPLPDAKFGSDPGVWFGGSFFSITELPYGVVAFDLRSSSWRELKAAMPACLGSPSLVECKGRLMMVGRICHVKAETGPKTESIRIWELQNAQTEWVELHRMPANLCYEFVELLSPHSPFICVGMDNLICLTTHLSPRMLVFDASTHCWRWLPRDPLFPKHRNFHLLGFSFEPKLDAQP</sequence>
<keyword evidence="2" id="KW-1185">Reference proteome</keyword>
<reference evidence="2" key="1">
    <citation type="journal article" date="2024" name="Proc. Natl. Acad. Sci. U.S.A.">
        <title>Extraordinary preservation of gene collinearity over three hundred million years revealed in homosporous lycophytes.</title>
        <authorList>
            <person name="Li C."/>
            <person name="Wickell D."/>
            <person name="Kuo L.Y."/>
            <person name="Chen X."/>
            <person name="Nie B."/>
            <person name="Liao X."/>
            <person name="Peng D."/>
            <person name="Ji J."/>
            <person name="Jenkins J."/>
            <person name="Williams M."/>
            <person name="Shu S."/>
            <person name="Plott C."/>
            <person name="Barry K."/>
            <person name="Rajasekar S."/>
            <person name="Grimwood J."/>
            <person name="Han X."/>
            <person name="Sun S."/>
            <person name="Hou Z."/>
            <person name="He W."/>
            <person name="Dai G."/>
            <person name="Sun C."/>
            <person name="Schmutz J."/>
            <person name="Leebens-Mack J.H."/>
            <person name="Li F.W."/>
            <person name="Wang L."/>
        </authorList>
    </citation>
    <scope>NUCLEOTIDE SEQUENCE [LARGE SCALE GENOMIC DNA]</scope>
    <source>
        <strain evidence="2">cv. PW_Plant_1</strain>
    </source>
</reference>
<organism evidence="1 2">
    <name type="scientific">Diphasiastrum complanatum</name>
    <name type="common">Issler's clubmoss</name>
    <name type="synonym">Lycopodium complanatum</name>
    <dbReference type="NCBI Taxonomy" id="34168"/>
    <lineage>
        <taxon>Eukaryota</taxon>
        <taxon>Viridiplantae</taxon>
        <taxon>Streptophyta</taxon>
        <taxon>Embryophyta</taxon>
        <taxon>Tracheophyta</taxon>
        <taxon>Lycopodiopsida</taxon>
        <taxon>Lycopodiales</taxon>
        <taxon>Lycopodiaceae</taxon>
        <taxon>Lycopodioideae</taxon>
        <taxon>Diphasiastrum</taxon>
    </lineage>
</organism>
<proteinExistence type="predicted"/>
<comment type="caution">
    <text evidence="1">The sequence shown here is derived from an EMBL/GenBank/DDBJ whole genome shotgun (WGS) entry which is preliminary data.</text>
</comment>
<dbReference type="EMBL" id="CM055092">
    <property type="protein sequence ID" value="KAJ7571597.1"/>
    <property type="molecule type" value="Genomic_DNA"/>
</dbReference>
<evidence type="ECO:0000313" key="2">
    <source>
        <dbReference type="Proteomes" id="UP001162992"/>
    </source>
</evidence>
<protein>
    <submittedName>
        <fullName evidence="1">Uncharacterized protein</fullName>
    </submittedName>
</protein>